<dbReference type="Proteomes" id="UP000831880">
    <property type="component" value="Chromosome"/>
</dbReference>
<keyword evidence="2" id="KW-1185">Reference proteome</keyword>
<dbReference type="EMBL" id="CP095074">
    <property type="protein sequence ID" value="UOQ94443.1"/>
    <property type="molecule type" value="Genomic_DNA"/>
</dbReference>
<proteinExistence type="predicted"/>
<evidence type="ECO:0000313" key="2">
    <source>
        <dbReference type="Proteomes" id="UP000831880"/>
    </source>
</evidence>
<protein>
    <submittedName>
        <fullName evidence="1">Uncharacterized protein</fullName>
    </submittedName>
</protein>
<evidence type="ECO:0000313" key="1">
    <source>
        <dbReference type="EMBL" id="UOQ94443.1"/>
    </source>
</evidence>
<organism evidence="1 2">
    <name type="scientific">Halobacillus shinanisalinarum</name>
    <dbReference type="NCBI Taxonomy" id="2932258"/>
    <lineage>
        <taxon>Bacteria</taxon>
        <taxon>Bacillati</taxon>
        <taxon>Bacillota</taxon>
        <taxon>Bacilli</taxon>
        <taxon>Bacillales</taxon>
        <taxon>Bacillaceae</taxon>
        <taxon>Halobacillus</taxon>
    </lineage>
</organism>
<name>A0ABY4H2Q8_9BACI</name>
<accession>A0ABY4H2Q8</accession>
<sequence>MKEMIYQAFTDMKDYETVVLQIISDMGVIGKKDDFMVEGLQAIHKYKQLHPEYSTNYQIYLAVQDHFRSLLVSHD</sequence>
<reference evidence="1 2" key="1">
    <citation type="submission" date="2022-04" db="EMBL/GenBank/DDBJ databases">
        <title>Halobacillus sp. isolated from saltern.</title>
        <authorList>
            <person name="Won M."/>
            <person name="Lee C.-M."/>
            <person name="Woen H.-Y."/>
            <person name="Kwon S.-W."/>
        </authorList>
    </citation>
    <scope>NUCLEOTIDE SEQUENCE [LARGE SCALE GENOMIC DNA]</scope>
    <source>
        <strain evidence="1 2">SSTM10-2</strain>
    </source>
</reference>
<dbReference type="RefSeq" id="WP_244754105.1">
    <property type="nucleotide sequence ID" value="NZ_CP095074.1"/>
</dbReference>
<gene>
    <name evidence="1" type="ORF">MUO14_05675</name>
</gene>